<accession>A0A1H8LEV8</accession>
<sequence>MGVSMRFLIVIPLFVNDPRHIEMLKVQSLLGARLRKVWGKDADFKIAVVCDYVDDQYWSQVETIGKSFDFLVSPADVLAHAGSNSSWGIRRPTSYALEVVARTLPDYQSVNVLRIIQDTFVMNVGEFVSDLRRVALKDGRYIAAQIHRWPTTGHHWLCHRMGLPCTPIAEYAQGAVMMAPLSVWESYYLELPPEIHHYWDDVMMSLWFTHEGGQLIEIDQTFEHMHHCEPTLARAVYHAHAAELDVPQLMS</sequence>
<organism evidence="1 2">
    <name type="scientific">Nitrosospira multiformis</name>
    <dbReference type="NCBI Taxonomy" id="1231"/>
    <lineage>
        <taxon>Bacteria</taxon>
        <taxon>Pseudomonadati</taxon>
        <taxon>Pseudomonadota</taxon>
        <taxon>Betaproteobacteria</taxon>
        <taxon>Nitrosomonadales</taxon>
        <taxon>Nitrosomonadaceae</taxon>
        <taxon>Nitrosospira</taxon>
    </lineage>
</organism>
<dbReference type="Proteomes" id="UP000183898">
    <property type="component" value="Unassembled WGS sequence"/>
</dbReference>
<evidence type="ECO:0000313" key="1">
    <source>
        <dbReference type="EMBL" id="SEO03298.1"/>
    </source>
</evidence>
<name>A0A1H8LEV8_9PROT</name>
<dbReference type="AlphaFoldDB" id="A0A1H8LEV8"/>
<evidence type="ECO:0000313" key="2">
    <source>
        <dbReference type="Proteomes" id="UP000183898"/>
    </source>
</evidence>
<proteinExistence type="predicted"/>
<gene>
    <name evidence="1" type="ORF">SAMN05216404_11071</name>
</gene>
<reference evidence="1 2" key="1">
    <citation type="submission" date="2016-10" db="EMBL/GenBank/DDBJ databases">
        <authorList>
            <person name="de Groot N.N."/>
        </authorList>
    </citation>
    <scope>NUCLEOTIDE SEQUENCE [LARGE SCALE GENOMIC DNA]</scope>
    <source>
        <strain evidence="1 2">Nl18</strain>
    </source>
</reference>
<dbReference type="EMBL" id="FOCT01000010">
    <property type="protein sequence ID" value="SEO03298.1"/>
    <property type="molecule type" value="Genomic_DNA"/>
</dbReference>
<protein>
    <submittedName>
        <fullName evidence="1">Uncharacterized protein</fullName>
    </submittedName>
</protein>